<dbReference type="AlphaFoldDB" id="A0A8S1JB92"/>
<feature type="signal peptide" evidence="2">
    <location>
        <begin position="1"/>
        <end position="19"/>
    </location>
</feature>
<feature type="region of interest" description="Disordered" evidence="1">
    <location>
        <begin position="113"/>
        <end position="156"/>
    </location>
</feature>
<reference evidence="4" key="1">
    <citation type="submission" date="2020-12" db="EMBL/GenBank/DDBJ databases">
        <authorList>
            <person name="Iha C."/>
        </authorList>
    </citation>
    <scope>NUCLEOTIDE SEQUENCE</scope>
</reference>
<evidence type="ECO:0000313" key="5">
    <source>
        <dbReference type="Proteomes" id="UP000708148"/>
    </source>
</evidence>
<sequence>MLIFRGRAAALRAFRAILANDLALPCAPVLGSVCSLAHFARDGAQERSMIHQQHAGMPKIAQRCVHPGLGGIAADCSPLMRDSMAEGRGGRLDSLPLMRDSIAGGWGCRLGSHGRRMGTSAGGGEEKGKDERGGDGAKDGDKGEAKEGEGAKGRGDTVEKLLRMGVAYTTAAEEGLRRRADQLKSLLQQAVQGPEDSGRTPQKSNTSDALLEGGGIFGSVLRLLLTILSYSLSRAVASIADTTFNEEQFLEGSKDAYFMVTHLFGERDWVTLKPLVSERLFNVMQGVAADYEKQGLKYTTTAEDVRSAFVTAFSLLDLEAVRKFYPSGLEAPPDHLWLMVGVRFLSLDRSVVTRPDGVVISDDRQLREDQWTFVKGPLAKVPAGKSDLQWTLLSIG</sequence>
<accession>A0A8S1JB92</accession>
<feature type="chain" id="PRO_5035941063" description="Tim44-like domain-containing protein" evidence="2">
    <location>
        <begin position="20"/>
        <end position="396"/>
    </location>
</feature>
<gene>
    <name evidence="4" type="ORF">OSTQU699_LOCUS6294</name>
</gene>
<proteinExistence type="predicted"/>
<dbReference type="Proteomes" id="UP000708148">
    <property type="component" value="Unassembled WGS sequence"/>
</dbReference>
<evidence type="ECO:0000313" key="4">
    <source>
        <dbReference type="EMBL" id="CAD7700935.1"/>
    </source>
</evidence>
<comment type="caution">
    <text evidence="4">The sequence shown here is derived from an EMBL/GenBank/DDBJ whole genome shotgun (WGS) entry which is preliminary data.</text>
</comment>
<evidence type="ECO:0000256" key="2">
    <source>
        <dbReference type="SAM" id="SignalP"/>
    </source>
</evidence>
<dbReference type="OrthoDB" id="514367at2759"/>
<keyword evidence="5" id="KW-1185">Reference proteome</keyword>
<protein>
    <recommendedName>
        <fullName evidence="3">Tim44-like domain-containing protein</fullName>
    </recommendedName>
</protein>
<dbReference type="InterPro" id="IPR007379">
    <property type="entry name" value="Tim44-like_dom"/>
</dbReference>
<dbReference type="Pfam" id="PF04280">
    <property type="entry name" value="Tim44"/>
    <property type="match status" value="1"/>
</dbReference>
<feature type="compositionally biased region" description="Basic and acidic residues" evidence="1">
    <location>
        <begin position="124"/>
        <end position="156"/>
    </location>
</feature>
<dbReference type="SUPFAM" id="SSF54427">
    <property type="entry name" value="NTF2-like"/>
    <property type="match status" value="1"/>
</dbReference>
<dbReference type="InterPro" id="IPR032710">
    <property type="entry name" value="NTF2-like_dom_sf"/>
</dbReference>
<dbReference type="EMBL" id="CAJHUC010001391">
    <property type="protein sequence ID" value="CAD7700935.1"/>
    <property type="molecule type" value="Genomic_DNA"/>
</dbReference>
<keyword evidence="2" id="KW-0732">Signal</keyword>
<dbReference type="SMART" id="SM00978">
    <property type="entry name" value="Tim44"/>
    <property type="match status" value="1"/>
</dbReference>
<evidence type="ECO:0000259" key="3">
    <source>
        <dbReference type="SMART" id="SM00978"/>
    </source>
</evidence>
<evidence type="ECO:0000256" key="1">
    <source>
        <dbReference type="SAM" id="MobiDB-lite"/>
    </source>
</evidence>
<organism evidence="4 5">
    <name type="scientific">Ostreobium quekettii</name>
    <dbReference type="NCBI Taxonomy" id="121088"/>
    <lineage>
        <taxon>Eukaryota</taxon>
        <taxon>Viridiplantae</taxon>
        <taxon>Chlorophyta</taxon>
        <taxon>core chlorophytes</taxon>
        <taxon>Ulvophyceae</taxon>
        <taxon>TCBD clade</taxon>
        <taxon>Bryopsidales</taxon>
        <taxon>Ostreobineae</taxon>
        <taxon>Ostreobiaceae</taxon>
        <taxon>Ostreobium</taxon>
    </lineage>
</organism>
<name>A0A8S1JB92_9CHLO</name>
<dbReference type="Gene3D" id="3.10.450.240">
    <property type="match status" value="1"/>
</dbReference>
<feature type="domain" description="Tim44-like" evidence="3">
    <location>
        <begin position="233"/>
        <end position="383"/>
    </location>
</feature>